<evidence type="ECO:0000313" key="4">
    <source>
        <dbReference type="EMBL" id="MSD26698.1"/>
    </source>
</evidence>
<evidence type="ECO:0000256" key="2">
    <source>
        <dbReference type="SAM" id="MobiDB-lite"/>
    </source>
</evidence>
<dbReference type="Proteomes" id="UP000095602">
    <property type="component" value="Unassembled WGS sequence"/>
</dbReference>
<feature type="region of interest" description="Disordered" evidence="2">
    <location>
        <begin position="81"/>
        <end position="104"/>
    </location>
</feature>
<evidence type="ECO:0000313" key="5">
    <source>
        <dbReference type="Proteomes" id="UP000095602"/>
    </source>
</evidence>
<dbReference type="Proteomes" id="UP000465607">
    <property type="component" value="Unassembled WGS sequence"/>
</dbReference>
<dbReference type="EMBL" id="WKQV01000005">
    <property type="protein sequence ID" value="MSD26698.1"/>
    <property type="molecule type" value="Genomic_DNA"/>
</dbReference>
<evidence type="ECO:0000313" key="3">
    <source>
        <dbReference type="EMBL" id="CUO70993.1"/>
    </source>
</evidence>
<accession>A0A174H7W1</accession>
<reference evidence="4 6" key="2">
    <citation type="journal article" date="2019" name="Nat. Med.">
        <title>A library of human gut bacterial isolates paired with longitudinal multiomics data enables mechanistic microbiome research.</title>
        <authorList>
            <person name="Poyet M."/>
            <person name="Groussin M."/>
            <person name="Gibbons S.M."/>
            <person name="Avila-Pacheco J."/>
            <person name="Jiang X."/>
            <person name="Kearney S.M."/>
            <person name="Perrotta A.R."/>
            <person name="Berdy B."/>
            <person name="Zhao S."/>
            <person name="Lieberman T.D."/>
            <person name="Swanson P.K."/>
            <person name="Smith M."/>
            <person name="Roesemann S."/>
            <person name="Alexander J.E."/>
            <person name="Rich S.A."/>
            <person name="Livny J."/>
            <person name="Vlamakis H."/>
            <person name="Clish C."/>
            <person name="Bullock K."/>
            <person name="Deik A."/>
            <person name="Scott J."/>
            <person name="Pierce K.A."/>
            <person name="Xavier R.J."/>
            <person name="Alm E.J."/>
        </authorList>
    </citation>
    <scope>NUCLEOTIDE SEQUENCE [LARGE SCALE GENOMIC DNA]</scope>
    <source>
        <strain evidence="4 6">BIOML-A5</strain>
    </source>
</reference>
<organism evidence="3 5">
    <name type="scientific">Agathobacter rectalis</name>
    <dbReference type="NCBI Taxonomy" id="39491"/>
    <lineage>
        <taxon>Bacteria</taxon>
        <taxon>Bacillati</taxon>
        <taxon>Bacillota</taxon>
        <taxon>Clostridia</taxon>
        <taxon>Lachnospirales</taxon>
        <taxon>Lachnospiraceae</taxon>
        <taxon>Agathobacter</taxon>
    </lineage>
</organism>
<feature type="coiled-coil region" evidence="1">
    <location>
        <begin position="6"/>
        <end position="55"/>
    </location>
</feature>
<evidence type="ECO:0000256" key="1">
    <source>
        <dbReference type="SAM" id="Coils"/>
    </source>
</evidence>
<gene>
    <name evidence="3" type="ORF">ERS852497_00543</name>
    <name evidence="4" type="ORF">GKE44_05885</name>
</gene>
<evidence type="ECO:0000313" key="6">
    <source>
        <dbReference type="Proteomes" id="UP000465607"/>
    </source>
</evidence>
<proteinExistence type="predicted"/>
<evidence type="ECO:0008006" key="7">
    <source>
        <dbReference type="Google" id="ProtNLM"/>
    </source>
</evidence>
<dbReference type="EMBL" id="CZAJ01000003">
    <property type="protein sequence ID" value="CUO70993.1"/>
    <property type="molecule type" value="Genomic_DNA"/>
</dbReference>
<dbReference type="RefSeq" id="WP_055272704.1">
    <property type="nucleotide sequence ID" value="NZ_CZAJ01000003.1"/>
</dbReference>
<reference evidence="3 5" key="1">
    <citation type="submission" date="2015-09" db="EMBL/GenBank/DDBJ databases">
        <authorList>
            <consortium name="Pathogen Informatics"/>
        </authorList>
    </citation>
    <scope>NUCLEOTIDE SEQUENCE [LARGE SCALE GENOMIC DNA]</scope>
    <source>
        <strain evidence="3 5">2789STDY5834884</strain>
    </source>
</reference>
<sequence>MTNEKIKKLQLEIAKTTEAQKKSEQKYKEKIKGLRDELKKEEERLKRENDSLIGDIVRDLLGEVDADNIESFREKIQLLTGLEDSENERPKDNLQGDTGGVHSY</sequence>
<keyword evidence="1" id="KW-0175">Coiled coil</keyword>
<dbReference type="AlphaFoldDB" id="A0A174H7W1"/>
<protein>
    <recommendedName>
        <fullName evidence="7">DUF4315 family protein</fullName>
    </recommendedName>
</protein>
<name>A0A174H7W1_9FIRM</name>